<organism evidence="7 8">
    <name type="scientific">Microvirga aerophila</name>
    <dbReference type="NCBI Taxonomy" id="670291"/>
    <lineage>
        <taxon>Bacteria</taxon>
        <taxon>Pseudomonadati</taxon>
        <taxon>Pseudomonadota</taxon>
        <taxon>Alphaproteobacteria</taxon>
        <taxon>Hyphomicrobiales</taxon>
        <taxon>Methylobacteriaceae</taxon>
        <taxon>Microvirga</taxon>
    </lineage>
</organism>
<reference evidence="7 8" key="1">
    <citation type="submission" date="2019-07" db="EMBL/GenBank/DDBJ databases">
        <title>Whole genome shotgun sequence of Microvirga aerophila NBRC 106136.</title>
        <authorList>
            <person name="Hosoyama A."/>
            <person name="Uohara A."/>
            <person name="Ohji S."/>
            <person name="Ichikawa N."/>
        </authorList>
    </citation>
    <scope>NUCLEOTIDE SEQUENCE [LARGE SCALE GENOMIC DNA]</scope>
    <source>
        <strain evidence="7 8">NBRC 106136</strain>
    </source>
</reference>
<dbReference type="GO" id="GO:0005886">
    <property type="term" value="C:plasma membrane"/>
    <property type="evidence" value="ECO:0007669"/>
    <property type="project" value="TreeGrafter"/>
</dbReference>
<feature type="transmembrane region" description="Helical" evidence="6">
    <location>
        <begin position="339"/>
        <end position="356"/>
    </location>
</feature>
<dbReference type="EMBL" id="BJYU01000062">
    <property type="protein sequence ID" value="GEO16336.1"/>
    <property type="molecule type" value="Genomic_DNA"/>
</dbReference>
<dbReference type="OrthoDB" id="9803632at2"/>
<accession>A0A512BWK9</accession>
<dbReference type="InterPro" id="IPR039653">
    <property type="entry name" value="Prenyltransferase"/>
</dbReference>
<evidence type="ECO:0000256" key="5">
    <source>
        <dbReference type="ARBA" id="ARBA00023136"/>
    </source>
</evidence>
<keyword evidence="4 6" id="KW-1133">Transmembrane helix</keyword>
<evidence type="ECO:0000313" key="7">
    <source>
        <dbReference type="EMBL" id="GEO16336.1"/>
    </source>
</evidence>
<dbReference type="RefSeq" id="WP_114188364.1">
    <property type="nucleotide sequence ID" value="NZ_BJYU01000062.1"/>
</dbReference>
<dbReference type="PANTHER" id="PTHR11048">
    <property type="entry name" value="PRENYLTRANSFERASES"/>
    <property type="match status" value="1"/>
</dbReference>
<protein>
    <submittedName>
        <fullName evidence="7">Prenyltransferase</fullName>
    </submittedName>
</protein>
<keyword evidence="2" id="KW-1003">Cell membrane</keyword>
<comment type="subcellular location">
    <subcellularLocation>
        <location evidence="1">Membrane</location>
        <topology evidence="1">Multi-pass membrane protein</topology>
    </subcellularLocation>
</comment>
<feature type="transmembrane region" description="Helical" evidence="6">
    <location>
        <begin position="408"/>
        <end position="433"/>
    </location>
</feature>
<dbReference type="SUPFAM" id="SSF56784">
    <property type="entry name" value="HAD-like"/>
    <property type="match status" value="1"/>
</dbReference>
<dbReference type="GO" id="GO:0016765">
    <property type="term" value="F:transferase activity, transferring alkyl or aryl (other than methyl) groups"/>
    <property type="evidence" value="ECO:0007669"/>
    <property type="project" value="InterPro"/>
</dbReference>
<name>A0A512BWK9_9HYPH</name>
<keyword evidence="7" id="KW-0808">Transferase</keyword>
<evidence type="ECO:0000256" key="4">
    <source>
        <dbReference type="ARBA" id="ARBA00022989"/>
    </source>
</evidence>
<feature type="transmembrane region" description="Helical" evidence="6">
    <location>
        <begin position="240"/>
        <end position="265"/>
    </location>
</feature>
<comment type="caution">
    <text evidence="7">The sequence shown here is derived from an EMBL/GenBank/DDBJ whole genome shotgun (WGS) entry which is preliminary data.</text>
</comment>
<dbReference type="PANTHER" id="PTHR11048:SF5">
    <property type="entry name" value="DECAPRENYL-PHOSPHATE PHOSPHORIBOSYLTRANSFERASE"/>
    <property type="match status" value="1"/>
</dbReference>
<keyword evidence="5 6" id="KW-0472">Membrane</keyword>
<dbReference type="InterPro" id="IPR000537">
    <property type="entry name" value="UbiA_prenyltransferase"/>
</dbReference>
<feature type="transmembrane region" description="Helical" evidence="6">
    <location>
        <begin position="368"/>
        <end position="387"/>
    </location>
</feature>
<gene>
    <name evidence="7" type="ORF">MAE02_40320</name>
</gene>
<dbReference type="Gene3D" id="3.40.50.1000">
    <property type="entry name" value="HAD superfamily/HAD-like"/>
    <property type="match status" value="1"/>
</dbReference>
<dbReference type="NCBIfam" id="NF006088">
    <property type="entry name" value="PRK08238.1"/>
    <property type="match status" value="1"/>
</dbReference>
<dbReference type="InterPro" id="IPR044878">
    <property type="entry name" value="UbiA_sf"/>
</dbReference>
<evidence type="ECO:0000256" key="6">
    <source>
        <dbReference type="SAM" id="Phobius"/>
    </source>
</evidence>
<evidence type="ECO:0000313" key="8">
    <source>
        <dbReference type="Proteomes" id="UP000321085"/>
    </source>
</evidence>
<dbReference type="InterPro" id="IPR036412">
    <property type="entry name" value="HAD-like_sf"/>
</dbReference>
<dbReference type="Proteomes" id="UP000321085">
    <property type="component" value="Unassembled WGS sequence"/>
</dbReference>
<feature type="transmembrane region" description="Helical" evidence="6">
    <location>
        <begin position="445"/>
        <end position="465"/>
    </location>
</feature>
<feature type="transmembrane region" description="Helical" evidence="6">
    <location>
        <begin position="285"/>
        <end position="303"/>
    </location>
</feature>
<dbReference type="AlphaFoldDB" id="A0A512BWK9"/>
<evidence type="ECO:0000256" key="2">
    <source>
        <dbReference type="ARBA" id="ARBA00022475"/>
    </source>
</evidence>
<dbReference type="GO" id="GO:0009247">
    <property type="term" value="P:glycolipid biosynthetic process"/>
    <property type="evidence" value="ECO:0007669"/>
    <property type="project" value="TreeGrafter"/>
</dbReference>
<dbReference type="Gene3D" id="1.10.357.140">
    <property type="entry name" value="UbiA prenyltransferase"/>
    <property type="match status" value="1"/>
</dbReference>
<proteinExistence type="predicted"/>
<keyword evidence="3 6" id="KW-0812">Transmembrane</keyword>
<evidence type="ECO:0000256" key="1">
    <source>
        <dbReference type="ARBA" id="ARBA00004141"/>
    </source>
</evidence>
<dbReference type="InterPro" id="IPR023214">
    <property type="entry name" value="HAD_sf"/>
</dbReference>
<dbReference type="CDD" id="cd13963">
    <property type="entry name" value="PT_UbiA_2"/>
    <property type="match status" value="1"/>
</dbReference>
<sequence length="499" mass="54592">MGHLVVGYGTLARASTVKLDIDPSNTTAVSAVPLIVDLDRALVQSDLLYELLFEAVSVGLKHNLQVARQIWTGRAALKQYLASDCHLDYGSLPYDEQVLKLIRDAKARGQDIYLATACDEHHAKAIAEHLGCFDGYFVSIDRRTLSDPHEGDALVQAFGRNGFDYIGHDAADLAIWSRARQAYAVRASSSVLRKLASIRPGFKTLDHNSVSWRTWAKALRVHQYAKNLLVFVPLVTAHEFAAASLLMAGLAFMAFSACASAVYILNDLIDLRADRAHPTKRHRPFARGQIPLATGLKVVPGLLLVSGGLASLVSVEFTAVLMAYFSLTTAYSLYLKRKIMIDVVVLAMLYTVRVVAGAVSIEVQVSEWLFAFALLMFTSLALIKRYVELSTRLDQGLPNPLNRDYKIGDLNIVAALAAAAGMNAITVLALYVSSPKVASLYTHPALLWLLCPVLVYWLGRALLLAHRRLMDDDPIVFAIRDRNSWAAAAISAACIVAAM</sequence>
<feature type="transmembrane region" description="Helical" evidence="6">
    <location>
        <begin position="309"/>
        <end position="327"/>
    </location>
</feature>
<dbReference type="Pfam" id="PF01040">
    <property type="entry name" value="UbiA"/>
    <property type="match status" value="1"/>
</dbReference>
<evidence type="ECO:0000256" key="3">
    <source>
        <dbReference type="ARBA" id="ARBA00022692"/>
    </source>
</evidence>
<keyword evidence="8" id="KW-1185">Reference proteome</keyword>